<dbReference type="AlphaFoldDB" id="S3L2A3"/>
<keyword evidence="2" id="KW-1185">Reference proteome</keyword>
<dbReference type="SUPFAM" id="SSF53474">
    <property type="entry name" value="alpha/beta-Hydrolases"/>
    <property type="match status" value="1"/>
</dbReference>
<dbReference type="STRING" id="1125699.HMPREF9194_01235"/>
<evidence type="ECO:0000313" key="1">
    <source>
        <dbReference type="EMBL" id="EPF30909.1"/>
    </source>
</evidence>
<organism evidence="1 2">
    <name type="scientific">Treponema maltophilum ATCC 51939</name>
    <dbReference type="NCBI Taxonomy" id="1125699"/>
    <lineage>
        <taxon>Bacteria</taxon>
        <taxon>Pseudomonadati</taxon>
        <taxon>Spirochaetota</taxon>
        <taxon>Spirochaetia</taxon>
        <taxon>Spirochaetales</taxon>
        <taxon>Treponemataceae</taxon>
        <taxon>Treponema</taxon>
    </lineage>
</organism>
<dbReference type="InterPro" id="IPR024499">
    <property type="entry name" value="Mbeg1-like"/>
</dbReference>
<gene>
    <name evidence="1" type="ORF">HMPREF9194_01235</name>
</gene>
<dbReference type="PATRIC" id="fig|1125699.3.peg.1255"/>
<dbReference type="InterPro" id="IPR029058">
    <property type="entry name" value="AB_hydrolase_fold"/>
</dbReference>
<protein>
    <recommendedName>
        <fullName evidence="3">DUF2974 domain-containing protein</fullName>
    </recommendedName>
</protein>
<comment type="caution">
    <text evidence="1">The sequence shown here is derived from an EMBL/GenBank/DDBJ whole genome shotgun (WGS) entry which is preliminary data.</text>
</comment>
<evidence type="ECO:0000313" key="2">
    <source>
        <dbReference type="Proteomes" id="UP000014541"/>
    </source>
</evidence>
<accession>S3L2A3</accession>
<dbReference type="OrthoDB" id="9769481at2"/>
<evidence type="ECO:0008006" key="3">
    <source>
        <dbReference type="Google" id="ProtNLM"/>
    </source>
</evidence>
<dbReference type="EMBL" id="ATFF01000006">
    <property type="protein sequence ID" value="EPF30909.1"/>
    <property type="molecule type" value="Genomic_DNA"/>
</dbReference>
<name>S3L2A3_TREMA</name>
<dbReference type="Pfam" id="PF11187">
    <property type="entry name" value="Mbeg1-like"/>
    <property type="match status" value="1"/>
</dbReference>
<dbReference type="eggNOG" id="COG0400">
    <property type="taxonomic scope" value="Bacteria"/>
</dbReference>
<sequence>MANIEDYILWRGDIPFAVSDFNEADALILCQLSYIDFDGIISENFKSGITIKEAAQKYARRYPKKDPENFGVFINPRSAQLLKAAGNSVRFSGIVLKGFVNEIDLKAEKQFSAVTAVLSPKKSCVVYRGTDDTLIGWKEDFNMAADDPVPSQQAALDYLEKACTHCRGKLYTAGHSKGGNLALYAPAFCSDKIFKRIETIFCFDGPGFNKDTCRRGDTARAFAKAQCFVPQSSVVGILLEYPKKHTIVQSDAANGVLQHDAFSWQFHGKEFATLSKRGDDSMFAENTVKTWLEGLDKKARKEFINTLFDAAGAAGALTLTDLKNRWVQTSAAALKKLHDTDSKTKERIFDILKLFIKSVQSNMPAIGDLLNAKSGQHEKSKNTGRKK</sequence>
<dbReference type="Proteomes" id="UP000014541">
    <property type="component" value="Unassembled WGS sequence"/>
</dbReference>
<dbReference type="HOGENOM" id="CLU_043142_2_0_12"/>
<proteinExistence type="predicted"/>
<dbReference type="RefSeq" id="WP_016525520.1">
    <property type="nucleotide sequence ID" value="NZ_KE332518.1"/>
</dbReference>
<reference evidence="1 2" key="1">
    <citation type="submission" date="2013-04" db="EMBL/GenBank/DDBJ databases">
        <title>The Genome Sequence of Treponema maltophilum ATCC 51939.</title>
        <authorList>
            <consortium name="The Broad Institute Genomics Platform"/>
            <person name="Earl A."/>
            <person name="Ward D."/>
            <person name="Feldgarden M."/>
            <person name="Gevers D."/>
            <person name="Leonetti C."/>
            <person name="Blanton J.M."/>
            <person name="Dewhirst F.E."/>
            <person name="Izard J."/>
            <person name="Walker B."/>
            <person name="Young S."/>
            <person name="Zeng Q."/>
            <person name="Gargeya S."/>
            <person name="Fitzgerald M."/>
            <person name="Haas B."/>
            <person name="Abouelleil A."/>
            <person name="Allen A.W."/>
            <person name="Alvarado L."/>
            <person name="Arachchi H.M."/>
            <person name="Berlin A.M."/>
            <person name="Chapman S.B."/>
            <person name="Gainer-Dewar J."/>
            <person name="Goldberg J."/>
            <person name="Griggs A."/>
            <person name="Gujja S."/>
            <person name="Hansen M."/>
            <person name="Howarth C."/>
            <person name="Imamovic A."/>
            <person name="Ireland A."/>
            <person name="Larimer J."/>
            <person name="McCowan C."/>
            <person name="Murphy C."/>
            <person name="Pearson M."/>
            <person name="Poon T.W."/>
            <person name="Priest M."/>
            <person name="Roberts A."/>
            <person name="Saif S."/>
            <person name="Shea T."/>
            <person name="Sisk P."/>
            <person name="Sykes S."/>
            <person name="Wortman J."/>
            <person name="Nusbaum C."/>
            <person name="Birren B."/>
        </authorList>
    </citation>
    <scope>NUCLEOTIDE SEQUENCE [LARGE SCALE GENOMIC DNA]</scope>
    <source>
        <strain evidence="1 2">ATCC 51939</strain>
    </source>
</reference>